<dbReference type="Proteomes" id="UP000004277">
    <property type="component" value="Unassembled WGS sequence"/>
</dbReference>
<evidence type="ECO:0000313" key="2">
    <source>
        <dbReference type="Proteomes" id="UP000004277"/>
    </source>
</evidence>
<gene>
    <name evidence="1" type="ORF">MW7_014515</name>
</gene>
<protein>
    <submittedName>
        <fullName evidence="1">Bifunctional diguanylate cyclase/phosphodiesterase</fullName>
    </submittedName>
</protein>
<dbReference type="EMBL" id="AKCV02000025">
    <property type="protein sequence ID" value="TMS57165.1"/>
    <property type="molecule type" value="Genomic_DNA"/>
</dbReference>
<reference evidence="1" key="1">
    <citation type="submission" date="2019-05" db="EMBL/GenBank/DDBJ databases">
        <title>Revised genome assembly of Burkholderiaceae (previously Ralstonia) sp. PBA.</title>
        <authorList>
            <person name="Gan H.M."/>
        </authorList>
    </citation>
    <scope>NUCLEOTIDE SEQUENCE</scope>
    <source>
        <strain evidence="1">PBA</strain>
    </source>
</reference>
<proteinExistence type="predicted"/>
<sequence length="616" mass="66989">MSTEHHYWATMAGSTATPGNGVGIFEQTVKSMVQALRADAGYLARLVPGSPGAAHTLAAIADRTFLEELTFDVDSTPCAGLMTASEVVTPENAAVHYPNDPVIARIGAASCLGHALLDSAGAPIGMLVALYRAPLRQSLFSAAKLEFFAGRASAELEHAGLAARASRARTPASVPDSLPGALTPLPDRQRMIMRLKQLLQDHRKSTMHALLLVDLDHFRTLNDVHGLDAGDFMIQLVALRLSGCLRERDVVAHLDGDRFAVVIDDLNTSTHTAGAQAKIVAEKIRSTLRQPFQLGEHRYLSTASIGVTLFGGRRDSPQEVIGRAEAALYGAKAEGRDGVRFHDPELHALLTARATMESELRDALNRDEMVLYYQPQMNAEGRIIGAEALVRWRHPRLGLLTPADFITLAEDTGLILPLGRWVLEAACEQLATWSTHEDSAHLAVSVNVSGRQIRHPEFVGQVLAILCRCGTNLSSLKLELTESVLMDETEHVIRNMDALKSIGVSFSLDDFGTGYSSLSYLNRLPLDELKIDRSFVRDILTDSHSAIIARTIVGLAHNLGLSVIAEGVESAEQRDLLAEYGCHSYQGYFLSPPLPAEQFEQLLLKSLSTTRRAPPD</sequence>
<organism evidence="1 2">
    <name type="scientific">Imbroritus primus</name>
    <dbReference type="NCBI Taxonomy" id="3058603"/>
    <lineage>
        <taxon>Bacteria</taxon>
        <taxon>Pseudomonadati</taxon>
        <taxon>Pseudomonadota</taxon>
        <taxon>Betaproteobacteria</taxon>
        <taxon>Burkholderiales</taxon>
        <taxon>Burkholderiaceae</taxon>
        <taxon>Imbroritus</taxon>
    </lineage>
</organism>
<accession>A0ACD3SLW6</accession>
<evidence type="ECO:0000313" key="1">
    <source>
        <dbReference type="EMBL" id="TMS57165.1"/>
    </source>
</evidence>
<keyword evidence="2" id="KW-1185">Reference proteome</keyword>
<comment type="caution">
    <text evidence="1">The sequence shown here is derived from an EMBL/GenBank/DDBJ whole genome shotgun (WGS) entry which is preliminary data.</text>
</comment>
<name>A0ACD3SLW6_9BURK</name>